<protein>
    <submittedName>
        <fullName evidence="1">Uncharacterized protein</fullName>
    </submittedName>
</protein>
<keyword evidence="2" id="KW-1185">Reference proteome</keyword>
<evidence type="ECO:0000313" key="2">
    <source>
        <dbReference type="Proteomes" id="UP001214971"/>
    </source>
</evidence>
<evidence type="ECO:0000313" key="1">
    <source>
        <dbReference type="EMBL" id="USL89245.1"/>
    </source>
</evidence>
<sequence>MGTTSTNVMSRTWEGDKMHEKWIVKTTGGMYVESFSLECAYDPVTNISLTNIMELSKLIHSKAAALDIAIRIGGVVERV</sequence>
<name>A0AAE9LV42_9CAUD</name>
<organism evidence="1 2">
    <name type="scientific">Bacillus phage vB_BceS_LY1</name>
    <dbReference type="NCBI Taxonomy" id="2950459"/>
    <lineage>
        <taxon>Viruses</taxon>
        <taxon>Duplodnaviria</taxon>
        <taxon>Heunggongvirae</taxon>
        <taxon>Uroviricota</taxon>
        <taxon>Caudoviricetes</taxon>
        <taxon>Gutmannvirinae</taxon>
        <taxon>Layangavirus</taxon>
        <taxon>Layangavirus LY1</taxon>
    </lineage>
</organism>
<proteinExistence type="predicted"/>
<gene>
    <name evidence="1" type="ORF">vBBceSLY1_00026</name>
</gene>
<dbReference type="Proteomes" id="UP001214971">
    <property type="component" value="Segment"/>
</dbReference>
<dbReference type="EMBL" id="ON366410">
    <property type="protein sequence ID" value="USL89245.1"/>
    <property type="molecule type" value="Genomic_DNA"/>
</dbReference>
<accession>A0AAE9LV42</accession>
<reference evidence="1" key="1">
    <citation type="submission" date="2022-04" db="EMBL/GenBank/DDBJ databases">
        <authorList>
            <person name="Yang M."/>
            <person name="Tan S."/>
        </authorList>
    </citation>
    <scope>NUCLEOTIDE SEQUENCE</scope>
</reference>